<reference evidence="2 3" key="1">
    <citation type="submission" date="2022-02" db="EMBL/GenBank/DDBJ databases">
        <authorList>
            <person name="Min J."/>
        </authorList>
    </citation>
    <scope>NUCLEOTIDE SEQUENCE [LARGE SCALE GENOMIC DNA]</scope>
    <source>
        <strain evidence="2 3">GR10-1</strain>
    </source>
</reference>
<comment type="caution">
    <text evidence="2">The sequence shown here is derived from an EMBL/GenBank/DDBJ whole genome shotgun (WGS) entry which is preliminary data.</text>
</comment>
<dbReference type="RefSeq" id="WP_240833086.1">
    <property type="nucleotide sequence ID" value="NZ_JAKWBL010000004.1"/>
</dbReference>
<sequence>MDFQANLFIATIYDRLIYNKNDSAVIHYKNLTSIQPEKSKFWYLAGLALNSEKEYDSAFLYLQKAYELKPSSSNIVMAYASALQRKKIPLKLKKLLMLSCKKIPPALRLLIKKFR</sequence>
<keyword evidence="1" id="KW-0802">TPR repeat</keyword>
<dbReference type="PROSITE" id="PS50005">
    <property type="entry name" value="TPR"/>
    <property type="match status" value="1"/>
</dbReference>
<protein>
    <recommendedName>
        <fullName evidence="4">Tetratricopeptide repeat protein</fullName>
    </recommendedName>
</protein>
<dbReference type="Gene3D" id="1.25.40.10">
    <property type="entry name" value="Tetratricopeptide repeat domain"/>
    <property type="match status" value="1"/>
</dbReference>
<dbReference type="SUPFAM" id="SSF48452">
    <property type="entry name" value="TPR-like"/>
    <property type="match status" value="1"/>
</dbReference>
<evidence type="ECO:0000313" key="3">
    <source>
        <dbReference type="Proteomes" id="UP001202248"/>
    </source>
</evidence>
<evidence type="ECO:0008006" key="4">
    <source>
        <dbReference type="Google" id="ProtNLM"/>
    </source>
</evidence>
<evidence type="ECO:0000313" key="2">
    <source>
        <dbReference type="EMBL" id="MCH5600714.1"/>
    </source>
</evidence>
<dbReference type="InterPro" id="IPR019734">
    <property type="entry name" value="TPR_rpt"/>
</dbReference>
<name>A0ABS9SQS3_9BACT</name>
<accession>A0ABS9SQS3</accession>
<evidence type="ECO:0000256" key="1">
    <source>
        <dbReference type="PROSITE-ProRule" id="PRU00339"/>
    </source>
</evidence>
<proteinExistence type="predicted"/>
<feature type="repeat" description="TPR" evidence="1">
    <location>
        <begin position="39"/>
        <end position="72"/>
    </location>
</feature>
<dbReference type="InterPro" id="IPR011990">
    <property type="entry name" value="TPR-like_helical_dom_sf"/>
</dbReference>
<dbReference type="EMBL" id="JAKWBL010000004">
    <property type="protein sequence ID" value="MCH5600714.1"/>
    <property type="molecule type" value="Genomic_DNA"/>
</dbReference>
<organism evidence="2 3">
    <name type="scientific">Niabella ginsengisoli</name>
    <dbReference type="NCBI Taxonomy" id="522298"/>
    <lineage>
        <taxon>Bacteria</taxon>
        <taxon>Pseudomonadati</taxon>
        <taxon>Bacteroidota</taxon>
        <taxon>Chitinophagia</taxon>
        <taxon>Chitinophagales</taxon>
        <taxon>Chitinophagaceae</taxon>
        <taxon>Niabella</taxon>
    </lineage>
</organism>
<dbReference type="Proteomes" id="UP001202248">
    <property type="component" value="Unassembled WGS sequence"/>
</dbReference>
<keyword evidence="3" id="KW-1185">Reference proteome</keyword>
<gene>
    <name evidence="2" type="ORF">MKP09_23755</name>
</gene>